<dbReference type="InterPro" id="IPR036412">
    <property type="entry name" value="HAD-like_sf"/>
</dbReference>
<evidence type="ECO:0000313" key="1">
    <source>
        <dbReference type="EMBL" id="BFH72266.1"/>
    </source>
</evidence>
<name>A0AAT9GN29_9CREN</name>
<dbReference type="Pfam" id="PF13419">
    <property type="entry name" value="HAD_2"/>
    <property type="match status" value="1"/>
</dbReference>
<dbReference type="InterPro" id="IPR023214">
    <property type="entry name" value="HAD_sf"/>
</dbReference>
<dbReference type="Gene3D" id="3.40.50.1000">
    <property type="entry name" value="HAD superfamily/HAD-like"/>
    <property type="match status" value="1"/>
</dbReference>
<dbReference type="RefSeq" id="WP_369610502.1">
    <property type="nucleotide sequence ID" value="NZ_AP031322.1"/>
</dbReference>
<accession>A0AAT9GN29</accession>
<proteinExistence type="predicted"/>
<dbReference type="SUPFAM" id="SSF56784">
    <property type="entry name" value="HAD-like"/>
    <property type="match status" value="1"/>
</dbReference>
<protein>
    <submittedName>
        <fullName evidence="1">HAD family hydrolase</fullName>
    </submittedName>
</protein>
<dbReference type="GO" id="GO:0016787">
    <property type="term" value="F:hydrolase activity"/>
    <property type="evidence" value="ECO:0007669"/>
    <property type="project" value="UniProtKB-KW"/>
</dbReference>
<organism evidence="1">
    <name type="scientific">Sulfurisphaera javensis</name>
    <dbReference type="NCBI Taxonomy" id="2049879"/>
    <lineage>
        <taxon>Archaea</taxon>
        <taxon>Thermoproteota</taxon>
        <taxon>Thermoprotei</taxon>
        <taxon>Sulfolobales</taxon>
        <taxon>Sulfolobaceae</taxon>
        <taxon>Sulfurisphaera</taxon>
    </lineage>
</organism>
<dbReference type="KEGG" id="sjv:SJAV_02100"/>
<dbReference type="EMBL" id="AP031322">
    <property type="protein sequence ID" value="BFH72266.1"/>
    <property type="molecule type" value="Genomic_DNA"/>
</dbReference>
<keyword evidence="1" id="KW-0378">Hydrolase</keyword>
<reference evidence="1" key="1">
    <citation type="submission" date="2024-03" db="EMBL/GenBank/DDBJ databases">
        <title>Complete genome sequence of Sulfurisphaera javensis strain KD-1.</title>
        <authorList>
            <person name="Sakai H."/>
            <person name="Nur N."/>
            <person name="Suwanto A."/>
            <person name="Kurosawa N."/>
        </authorList>
    </citation>
    <scope>NUCLEOTIDE SEQUENCE</scope>
    <source>
        <strain evidence="1">KD-1</strain>
    </source>
</reference>
<gene>
    <name evidence="1" type="ORF">SJAV_02100</name>
</gene>
<sequence>MYIFAFNFLNTIAKVKEDIIKQIYDLQCVLNTYTLARVYIPFTALLQSKGIKLDLELFQDALMLEELSYRARIFIITNLEKMFVKQFLIKHNIDVFIQDVISAEEIKRYKPSTEFFEYVTKRTNTVKGAITVVSSNPQDIIVAKSLGFKAYWLNRSSIQFPFPVNLQPDNVIKTITYLAESTARHKVDSTMGDSALRCS</sequence>
<dbReference type="InterPro" id="IPR041492">
    <property type="entry name" value="HAD_2"/>
</dbReference>
<dbReference type="GeneID" id="92353140"/>
<dbReference type="AlphaFoldDB" id="A0AAT9GN29"/>